<evidence type="ECO:0000313" key="3">
    <source>
        <dbReference type="Proteomes" id="UP001631949"/>
    </source>
</evidence>
<proteinExistence type="predicted"/>
<sequence>MSHEVDEGREAGERTLRKGFANRYTRVHNNKDSFLVGVADVLLSDAQKRETASGGFLELTDRKLYFRPHSVNFDISSYTIPLDTITNVYQSRNLLISQHIIVDTLDESHKFVVYRGKAWVAAIKAAAGLA</sequence>
<accession>A0ABW9H0E6</accession>
<dbReference type="InterPro" id="IPR004182">
    <property type="entry name" value="GRAM"/>
</dbReference>
<comment type="caution">
    <text evidence="2">The sequence shown here is derived from an EMBL/GenBank/DDBJ whole genome shotgun (WGS) entry which is preliminary data.</text>
</comment>
<reference evidence="2 3" key="1">
    <citation type="journal article" date="2016" name="Int. J. Syst. Evol. Microbiol.">
        <title>Peptococcus simiae sp. nov., isolated from rhesus macaque faeces and emended description of the genus Peptococcus.</title>
        <authorList>
            <person name="Shkoporov A.N."/>
            <person name="Efimov B.A."/>
            <person name="Kondova I."/>
            <person name="Ouwerling B."/>
            <person name="Chaplin A.V."/>
            <person name="Shcherbakova V.A."/>
            <person name="Langermans J.A.M."/>
        </authorList>
    </citation>
    <scope>NUCLEOTIDE SEQUENCE [LARGE SCALE GENOMIC DNA]</scope>
    <source>
        <strain evidence="2 3">M108</strain>
    </source>
</reference>
<evidence type="ECO:0000313" key="2">
    <source>
        <dbReference type="EMBL" id="MFM9413549.1"/>
    </source>
</evidence>
<name>A0ABW9H0E6_9FIRM</name>
<evidence type="ECO:0000259" key="1">
    <source>
        <dbReference type="Pfam" id="PF02893"/>
    </source>
</evidence>
<dbReference type="EMBL" id="JBJUVG010000004">
    <property type="protein sequence ID" value="MFM9413549.1"/>
    <property type="molecule type" value="Genomic_DNA"/>
</dbReference>
<dbReference type="RefSeq" id="WP_408977168.1">
    <property type="nucleotide sequence ID" value="NZ_JBJUVG010000004.1"/>
</dbReference>
<feature type="domain" description="GRAM" evidence="1">
    <location>
        <begin position="49"/>
        <end position="111"/>
    </location>
</feature>
<protein>
    <submittedName>
        <fullName evidence="2">GRAM domain-containing protein</fullName>
    </submittedName>
</protein>
<keyword evidence="3" id="KW-1185">Reference proteome</keyword>
<dbReference type="Pfam" id="PF02893">
    <property type="entry name" value="GRAM"/>
    <property type="match status" value="1"/>
</dbReference>
<gene>
    <name evidence="2" type="ORF">ACKQTC_04120</name>
</gene>
<organism evidence="2 3">
    <name type="scientific">Peptococcus simiae</name>
    <dbReference type="NCBI Taxonomy" id="1643805"/>
    <lineage>
        <taxon>Bacteria</taxon>
        <taxon>Bacillati</taxon>
        <taxon>Bacillota</taxon>
        <taxon>Clostridia</taxon>
        <taxon>Eubacteriales</taxon>
        <taxon>Peptococcaceae</taxon>
        <taxon>Peptococcus</taxon>
    </lineage>
</organism>
<dbReference type="Proteomes" id="UP001631949">
    <property type="component" value="Unassembled WGS sequence"/>
</dbReference>